<dbReference type="Proteomes" id="UP001139157">
    <property type="component" value="Unassembled WGS sequence"/>
</dbReference>
<evidence type="ECO:0000259" key="1">
    <source>
        <dbReference type="Pfam" id="PF05685"/>
    </source>
</evidence>
<dbReference type="Pfam" id="PF05685">
    <property type="entry name" value="Uma2"/>
    <property type="match status" value="1"/>
</dbReference>
<keyword evidence="2" id="KW-0255">Endonuclease</keyword>
<dbReference type="InterPro" id="IPR011335">
    <property type="entry name" value="Restrct_endonuc-II-like"/>
</dbReference>
<keyword evidence="3" id="KW-1185">Reference proteome</keyword>
<dbReference type="PANTHER" id="PTHR35400:SF3">
    <property type="entry name" value="SLL1072 PROTEIN"/>
    <property type="match status" value="1"/>
</dbReference>
<accession>A0A9X2E2C4</accession>
<dbReference type="InterPro" id="IPR008538">
    <property type="entry name" value="Uma2"/>
</dbReference>
<dbReference type="GO" id="GO:0004519">
    <property type="term" value="F:endonuclease activity"/>
    <property type="evidence" value="ECO:0007669"/>
    <property type="project" value="UniProtKB-KW"/>
</dbReference>
<dbReference type="EMBL" id="JAMRXG010000002">
    <property type="protein sequence ID" value="MCM6772979.1"/>
    <property type="molecule type" value="Genomic_DNA"/>
</dbReference>
<reference evidence="2" key="1">
    <citation type="submission" date="2022-06" db="EMBL/GenBank/DDBJ databases">
        <title>Novel species in genus nocardia.</title>
        <authorList>
            <person name="Li F."/>
        </authorList>
    </citation>
    <scope>NUCLEOTIDE SEQUENCE</scope>
    <source>
        <strain evidence="2">CDC141</strain>
    </source>
</reference>
<dbReference type="InterPro" id="IPR012296">
    <property type="entry name" value="Nuclease_put_TT1808"/>
</dbReference>
<feature type="domain" description="Putative restriction endonuclease" evidence="1">
    <location>
        <begin position="19"/>
        <end position="173"/>
    </location>
</feature>
<dbReference type="AlphaFoldDB" id="A0A9X2E2C4"/>
<protein>
    <submittedName>
        <fullName evidence="2">Uma2 family endonuclease</fullName>
    </submittedName>
</protein>
<dbReference type="RefSeq" id="WP_251909973.1">
    <property type="nucleotide sequence ID" value="NZ_JAMRXG010000002.1"/>
</dbReference>
<evidence type="ECO:0000313" key="3">
    <source>
        <dbReference type="Proteomes" id="UP001139157"/>
    </source>
</evidence>
<dbReference type="CDD" id="cd06260">
    <property type="entry name" value="DUF820-like"/>
    <property type="match status" value="1"/>
</dbReference>
<evidence type="ECO:0000313" key="2">
    <source>
        <dbReference type="EMBL" id="MCM6772979.1"/>
    </source>
</evidence>
<dbReference type="Gene3D" id="3.90.1570.10">
    <property type="entry name" value="tt1808, chain A"/>
    <property type="match status" value="1"/>
</dbReference>
<keyword evidence="2" id="KW-0378">Hydrolase</keyword>
<comment type="caution">
    <text evidence="2">The sequence shown here is derived from an EMBL/GenBank/DDBJ whole genome shotgun (WGS) entry which is preliminary data.</text>
</comment>
<proteinExistence type="predicted"/>
<sequence length="197" mass="22232">MTTLAVPQWLIPPVGGFTVEHFLRLSGLPKRTELIDGSLIFVAPQSKWHSRAVMLLEEELDGQAPEEWRADWEMAVRLGDRQMPVPDVVVVTADAYERDEPSSYYLAEDVLVVIEAVSPDSEERDRETKPAKYAKARIPHYWRVERDGSDAVVHTFQLDPNANRYTGTGIYHDRLYLLDPFEVDIDLAAVGTGNPVA</sequence>
<dbReference type="PANTHER" id="PTHR35400">
    <property type="entry name" value="SLR1083 PROTEIN"/>
    <property type="match status" value="1"/>
</dbReference>
<name>A0A9X2E2C4_9NOCA</name>
<organism evidence="2 3">
    <name type="scientific">Nocardia pulmonis</name>
    <dbReference type="NCBI Taxonomy" id="2951408"/>
    <lineage>
        <taxon>Bacteria</taxon>
        <taxon>Bacillati</taxon>
        <taxon>Actinomycetota</taxon>
        <taxon>Actinomycetes</taxon>
        <taxon>Mycobacteriales</taxon>
        <taxon>Nocardiaceae</taxon>
        <taxon>Nocardia</taxon>
    </lineage>
</organism>
<gene>
    <name evidence="2" type="ORF">NDR86_05770</name>
</gene>
<keyword evidence="2" id="KW-0540">Nuclease</keyword>
<dbReference type="SUPFAM" id="SSF52980">
    <property type="entry name" value="Restriction endonuclease-like"/>
    <property type="match status" value="1"/>
</dbReference>